<sequence>MLSSQDRPDPAELRINSHLQPDIVLESLSVVNTKRNRCIIVLFCSLNSPERCIEDGLHAIAEWSSSEPAVN</sequence>
<dbReference type="EMBL" id="JADWDJ010000020">
    <property type="protein sequence ID" value="KAG5264800.1"/>
    <property type="molecule type" value="Genomic_DNA"/>
</dbReference>
<proteinExistence type="predicted"/>
<evidence type="ECO:0000313" key="1">
    <source>
        <dbReference type="EMBL" id="KAG5264800.1"/>
    </source>
</evidence>
<keyword evidence="2" id="KW-1185">Reference proteome</keyword>
<protein>
    <submittedName>
        <fullName evidence="1">Uncharacterized protein</fullName>
    </submittedName>
</protein>
<comment type="caution">
    <text evidence="1">The sequence shown here is derived from an EMBL/GenBank/DDBJ whole genome shotgun (WGS) entry which is preliminary data.</text>
</comment>
<dbReference type="Proteomes" id="UP000823561">
    <property type="component" value="Chromosome 20"/>
</dbReference>
<dbReference type="AlphaFoldDB" id="A0AAV6FUC4"/>
<organism evidence="1 2">
    <name type="scientific">Alosa alosa</name>
    <name type="common">allis shad</name>
    <dbReference type="NCBI Taxonomy" id="278164"/>
    <lineage>
        <taxon>Eukaryota</taxon>
        <taxon>Metazoa</taxon>
        <taxon>Chordata</taxon>
        <taxon>Craniata</taxon>
        <taxon>Vertebrata</taxon>
        <taxon>Euteleostomi</taxon>
        <taxon>Actinopterygii</taxon>
        <taxon>Neopterygii</taxon>
        <taxon>Teleostei</taxon>
        <taxon>Clupei</taxon>
        <taxon>Clupeiformes</taxon>
        <taxon>Clupeoidei</taxon>
        <taxon>Clupeidae</taxon>
        <taxon>Alosa</taxon>
    </lineage>
</organism>
<accession>A0AAV6FUC4</accession>
<evidence type="ECO:0000313" key="2">
    <source>
        <dbReference type="Proteomes" id="UP000823561"/>
    </source>
</evidence>
<gene>
    <name evidence="1" type="ORF">AALO_G00258150</name>
</gene>
<name>A0AAV6FUC4_9TELE</name>
<reference evidence="1" key="1">
    <citation type="submission" date="2020-10" db="EMBL/GenBank/DDBJ databases">
        <title>Chromosome-scale genome assembly of the Allis shad, Alosa alosa.</title>
        <authorList>
            <person name="Margot Z."/>
            <person name="Christophe K."/>
            <person name="Cabau C."/>
            <person name="Louis A."/>
            <person name="Berthelot C."/>
            <person name="Parey E."/>
            <person name="Roest Crollius H."/>
            <person name="Montfort J."/>
            <person name="Robinson-Rechavi M."/>
            <person name="Bucao C."/>
            <person name="Bouchez O."/>
            <person name="Gislard M."/>
            <person name="Lluch J."/>
            <person name="Milhes M."/>
            <person name="Lampietro C."/>
            <person name="Lopez Roques C."/>
            <person name="Donnadieu C."/>
            <person name="Braasch I."/>
            <person name="Desvignes T."/>
            <person name="Postlethwait J."/>
            <person name="Bobe J."/>
            <person name="Guiguen Y."/>
        </authorList>
    </citation>
    <scope>NUCLEOTIDE SEQUENCE</scope>
    <source>
        <strain evidence="1">M-15738</strain>
        <tissue evidence="1">Blood</tissue>
    </source>
</reference>